<dbReference type="InterPro" id="IPR036291">
    <property type="entry name" value="NAD(P)-bd_dom_sf"/>
</dbReference>
<feature type="domain" description="GFO/IDH/MocA-like oxidoreductase" evidence="4">
    <location>
        <begin position="134"/>
        <end position="256"/>
    </location>
</feature>
<name>A0ABV2X0L5_9NOCA</name>
<feature type="domain" description="Gfo/Idh/MocA-like oxidoreductase N-terminal" evidence="3">
    <location>
        <begin position="6"/>
        <end position="124"/>
    </location>
</feature>
<dbReference type="SUPFAM" id="SSF55347">
    <property type="entry name" value="Glyceraldehyde-3-phosphate dehydrogenase-like, C-terminal domain"/>
    <property type="match status" value="1"/>
</dbReference>
<organism evidence="5 6">
    <name type="scientific">Nocardia rhamnosiphila</name>
    <dbReference type="NCBI Taxonomy" id="426716"/>
    <lineage>
        <taxon>Bacteria</taxon>
        <taxon>Bacillati</taxon>
        <taxon>Actinomycetota</taxon>
        <taxon>Actinomycetes</taxon>
        <taxon>Mycobacteriales</taxon>
        <taxon>Nocardiaceae</taxon>
        <taxon>Nocardia</taxon>
    </lineage>
</organism>
<dbReference type="PANTHER" id="PTHR43818">
    <property type="entry name" value="BCDNA.GH03377"/>
    <property type="match status" value="1"/>
</dbReference>
<reference evidence="5 6" key="1">
    <citation type="submission" date="2024-06" db="EMBL/GenBank/DDBJ databases">
        <title>The Natural Products Discovery Center: Release of the First 8490 Sequenced Strains for Exploring Actinobacteria Biosynthetic Diversity.</title>
        <authorList>
            <person name="Kalkreuter E."/>
            <person name="Kautsar S.A."/>
            <person name="Yang D."/>
            <person name="Bader C.D."/>
            <person name="Teijaro C.N."/>
            <person name="Fluegel L."/>
            <person name="Davis C.M."/>
            <person name="Simpson J.R."/>
            <person name="Lauterbach L."/>
            <person name="Steele A.D."/>
            <person name="Gui C."/>
            <person name="Meng S."/>
            <person name="Li G."/>
            <person name="Viehrig K."/>
            <person name="Ye F."/>
            <person name="Su P."/>
            <person name="Kiefer A.F."/>
            <person name="Nichols A."/>
            <person name="Cepeda A.J."/>
            <person name="Yan W."/>
            <person name="Fan B."/>
            <person name="Jiang Y."/>
            <person name="Adhikari A."/>
            <person name="Zheng C.-J."/>
            <person name="Schuster L."/>
            <person name="Cowan T.M."/>
            <person name="Smanski M.J."/>
            <person name="Chevrette M.G."/>
            <person name="De Carvalho L.P.S."/>
            <person name="Shen B."/>
        </authorList>
    </citation>
    <scope>NUCLEOTIDE SEQUENCE [LARGE SCALE GENOMIC DNA]</scope>
    <source>
        <strain evidence="5 6">NPDC019708</strain>
    </source>
</reference>
<dbReference type="SUPFAM" id="SSF51735">
    <property type="entry name" value="NAD(P)-binding Rossmann-fold domains"/>
    <property type="match status" value="1"/>
</dbReference>
<evidence type="ECO:0000313" key="6">
    <source>
        <dbReference type="Proteomes" id="UP001550628"/>
    </source>
</evidence>
<evidence type="ECO:0000259" key="3">
    <source>
        <dbReference type="Pfam" id="PF01408"/>
    </source>
</evidence>
<keyword evidence="6" id="KW-1185">Reference proteome</keyword>
<dbReference type="Gene3D" id="3.40.50.720">
    <property type="entry name" value="NAD(P)-binding Rossmann-like Domain"/>
    <property type="match status" value="1"/>
</dbReference>
<dbReference type="PANTHER" id="PTHR43818:SF11">
    <property type="entry name" value="BCDNA.GH03377"/>
    <property type="match status" value="1"/>
</dbReference>
<evidence type="ECO:0000256" key="2">
    <source>
        <dbReference type="SAM" id="MobiDB-lite"/>
    </source>
</evidence>
<dbReference type="Pfam" id="PF22725">
    <property type="entry name" value="GFO_IDH_MocA_C3"/>
    <property type="match status" value="1"/>
</dbReference>
<proteinExistence type="predicted"/>
<evidence type="ECO:0000313" key="5">
    <source>
        <dbReference type="EMBL" id="MEU1956697.1"/>
    </source>
</evidence>
<dbReference type="RefSeq" id="WP_356959192.1">
    <property type="nucleotide sequence ID" value="NZ_JBEYBD010000025.1"/>
</dbReference>
<evidence type="ECO:0000256" key="1">
    <source>
        <dbReference type="ARBA" id="ARBA00023002"/>
    </source>
</evidence>
<sequence>MTVRDIGVVVVGTGWGALTHVPSLQRTGFDIKALVGTDQERTQRRADASGIARAMTDYQAALGLPGVEAVIIVTPPETHASLALTAIAHGKHVLCEKPFATRLEDAVAMLEAARAAGVVHVVGHEMRWIPHQAAMAAAIREGSIGTPTFATYLKCNGVVAGPDATVPDWFGRRGSFGGWLNAEVQHMIDEVRMSLGDFRSVAALETAATPHDWDATESFAVQFESTSGAIGIIQSSIGTFGPPIAVTRVAGTEGTMWATPESEVFRIVGAGDTEKVQSDSALDAGEELSAPPEAHGDSTLASALARATRFSKPTQHLHTAFRGRILGLESPSGWPPLPTFADGVANTAVHDAILRSIATRTTCTPDITQVG</sequence>
<accession>A0ABV2X0L5</accession>
<dbReference type="EMBL" id="JBEYBF010000043">
    <property type="protein sequence ID" value="MEU1956697.1"/>
    <property type="molecule type" value="Genomic_DNA"/>
</dbReference>
<dbReference type="InterPro" id="IPR050463">
    <property type="entry name" value="Gfo/Idh/MocA_oxidrdct_glycsds"/>
</dbReference>
<gene>
    <name evidence="5" type="ORF">ABZ510_33215</name>
</gene>
<keyword evidence="1" id="KW-0560">Oxidoreductase</keyword>
<dbReference type="Gene3D" id="3.30.360.10">
    <property type="entry name" value="Dihydrodipicolinate Reductase, domain 2"/>
    <property type="match status" value="1"/>
</dbReference>
<dbReference type="Pfam" id="PF01408">
    <property type="entry name" value="GFO_IDH_MocA"/>
    <property type="match status" value="1"/>
</dbReference>
<evidence type="ECO:0000259" key="4">
    <source>
        <dbReference type="Pfam" id="PF22725"/>
    </source>
</evidence>
<dbReference type="InterPro" id="IPR000683">
    <property type="entry name" value="Gfo/Idh/MocA-like_OxRdtase_N"/>
</dbReference>
<dbReference type="InterPro" id="IPR055170">
    <property type="entry name" value="GFO_IDH_MocA-like_dom"/>
</dbReference>
<feature type="region of interest" description="Disordered" evidence="2">
    <location>
        <begin position="276"/>
        <end position="296"/>
    </location>
</feature>
<dbReference type="Proteomes" id="UP001550628">
    <property type="component" value="Unassembled WGS sequence"/>
</dbReference>
<protein>
    <submittedName>
        <fullName evidence="5">Gfo/Idh/MocA family oxidoreductase</fullName>
    </submittedName>
</protein>
<comment type="caution">
    <text evidence="5">The sequence shown here is derived from an EMBL/GenBank/DDBJ whole genome shotgun (WGS) entry which is preliminary data.</text>
</comment>